<proteinExistence type="predicted"/>
<reference evidence="6 7" key="1">
    <citation type="submission" date="2015-02" db="EMBL/GenBank/DDBJ databases">
        <title>Genome Sequence of Jannaschia aquimarina DSM28248, a member of the Roseobacter clade.</title>
        <authorList>
            <person name="Voget S."/>
            <person name="Daniel R."/>
        </authorList>
    </citation>
    <scope>NUCLEOTIDE SEQUENCE [LARGE SCALE GENOMIC DNA]</scope>
    <source>
        <strain evidence="6 7">GSW-M26</strain>
    </source>
</reference>
<organism evidence="6 7">
    <name type="scientific">Jannaschia aquimarina</name>
    <dbReference type="NCBI Taxonomy" id="935700"/>
    <lineage>
        <taxon>Bacteria</taxon>
        <taxon>Pseudomonadati</taxon>
        <taxon>Pseudomonadota</taxon>
        <taxon>Alphaproteobacteria</taxon>
        <taxon>Rhodobacterales</taxon>
        <taxon>Roseobacteraceae</taxon>
        <taxon>Jannaschia</taxon>
    </lineage>
</organism>
<keyword evidence="1" id="KW-1003">Cell membrane</keyword>
<dbReference type="InterPro" id="IPR006008">
    <property type="entry name" value="YciB"/>
</dbReference>
<comment type="caution">
    <text evidence="6">The sequence shown here is derived from an EMBL/GenBank/DDBJ whole genome shotgun (WGS) entry which is preliminary data.</text>
</comment>
<dbReference type="GO" id="GO:0005886">
    <property type="term" value="C:plasma membrane"/>
    <property type="evidence" value="ECO:0007669"/>
    <property type="project" value="TreeGrafter"/>
</dbReference>
<feature type="transmembrane region" description="Helical" evidence="5">
    <location>
        <begin position="133"/>
        <end position="151"/>
    </location>
</feature>
<dbReference type="PATRIC" id="fig|935700.4.peg.3108"/>
<feature type="transmembrane region" description="Helical" evidence="5">
    <location>
        <begin position="25"/>
        <end position="55"/>
    </location>
</feature>
<evidence type="ECO:0000256" key="1">
    <source>
        <dbReference type="ARBA" id="ARBA00022475"/>
    </source>
</evidence>
<keyword evidence="2 5" id="KW-0812">Transmembrane</keyword>
<protein>
    <submittedName>
        <fullName evidence="6">YciB_2 protein</fullName>
    </submittedName>
</protein>
<evidence type="ECO:0000256" key="5">
    <source>
        <dbReference type="SAM" id="Phobius"/>
    </source>
</evidence>
<gene>
    <name evidence="6" type="primary">yciB_2</name>
    <name evidence="6" type="ORF">jaqu_30080</name>
</gene>
<feature type="transmembrane region" description="Helical" evidence="5">
    <location>
        <begin position="94"/>
        <end position="113"/>
    </location>
</feature>
<sequence length="188" mass="20530">MASGVGQVRDGAMDRRLALELLPGIVFVAVNAAAGLFAATAAATVAAVMAVVLLWRTEREVPLLAVASVVLMFALLAVGWLLEDERFLKIRSTVGYAAFALFVAAGALMRPPLLARTLGQKLDLVPRAWPALHLVWAGVLLLFAGANEVIWRTQETDVWVWWSVADGWLAFAAIYGATWVAAWWWWDE</sequence>
<evidence type="ECO:0000313" key="7">
    <source>
        <dbReference type="Proteomes" id="UP000032232"/>
    </source>
</evidence>
<dbReference type="PANTHER" id="PTHR36917:SF1">
    <property type="entry name" value="INNER MEMBRANE-SPANNING PROTEIN YCIB"/>
    <property type="match status" value="1"/>
</dbReference>
<dbReference type="Pfam" id="PF04279">
    <property type="entry name" value="IspA"/>
    <property type="match status" value="1"/>
</dbReference>
<dbReference type="Proteomes" id="UP000032232">
    <property type="component" value="Unassembled WGS sequence"/>
</dbReference>
<evidence type="ECO:0000313" key="6">
    <source>
        <dbReference type="EMBL" id="KIT15261.1"/>
    </source>
</evidence>
<dbReference type="STRING" id="935700.jaqu_30080"/>
<name>A0A0D1EEE3_9RHOB</name>
<accession>A0A0D1EEE3</accession>
<dbReference type="OrthoDB" id="9788219at2"/>
<dbReference type="EMBL" id="JYFE01000054">
    <property type="protein sequence ID" value="KIT15261.1"/>
    <property type="molecule type" value="Genomic_DNA"/>
</dbReference>
<keyword evidence="4 5" id="KW-0472">Membrane</keyword>
<keyword evidence="3 5" id="KW-1133">Transmembrane helix</keyword>
<evidence type="ECO:0000256" key="4">
    <source>
        <dbReference type="ARBA" id="ARBA00023136"/>
    </source>
</evidence>
<dbReference type="PANTHER" id="PTHR36917">
    <property type="entry name" value="INTRACELLULAR SEPTATION PROTEIN A-RELATED"/>
    <property type="match status" value="1"/>
</dbReference>
<evidence type="ECO:0000256" key="2">
    <source>
        <dbReference type="ARBA" id="ARBA00022692"/>
    </source>
</evidence>
<evidence type="ECO:0000256" key="3">
    <source>
        <dbReference type="ARBA" id="ARBA00022989"/>
    </source>
</evidence>
<keyword evidence="7" id="KW-1185">Reference proteome</keyword>
<dbReference type="AlphaFoldDB" id="A0A0D1EEE3"/>
<feature type="transmembrane region" description="Helical" evidence="5">
    <location>
        <begin position="61"/>
        <end position="82"/>
    </location>
</feature>
<feature type="transmembrane region" description="Helical" evidence="5">
    <location>
        <begin position="158"/>
        <end position="186"/>
    </location>
</feature>